<keyword evidence="2" id="KW-1185">Reference proteome</keyword>
<organism evidence="1 2">
    <name type="scientific">Colletotrichum fioriniae PJ7</name>
    <dbReference type="NCBI Taxonomy" id="1445577"/>
    <lineage>
        <taxon>Eukaryota</taxon>
        <taxon>Fungi</taxon>
        <taxon>Dikarya</taxon>
        <taxon>Ascomycota</taxon>
        <taxon>Pezizomycotina</taxon>
        <taxon>Sordariomycetes</taxon>
        <taxon>Hypocreomycetidae</taxon>
        <taxon>Glomerellales</taxon>
        <taxon>Glomerellaceae</taxon>
        <taxon>Colletotrichum</taxon>
        <taxon>Colletotrichum acutatum species complex</taxon>
    </lineage>
</organism>
<name>A0A010Q9V7_9PEZI</name>
<dbReference type="AlphaFoldDB" id="A0A010Q9V7"/>
<protein>
    <submittedName>
        <fullName evidence="1">Uncharacterized protein</fullName>
    </submittedName>
</protein>
<comment type="caution">
    <text evidence="1">The sequence shown here is derived from an EMBL/GenBank/DDBJ whole genome shotgun (WGS) entry which is preliminary data.</text>
</comment>
<sequence length="26" mass="2989">MFKFGLALIVNLRFPGHASKMVLKNR</sequence>
<dbReference type="EMBL" id="JARH01001056">
    <property type="protein sequence ID" value="EXF73465.1"/>
    <property type="molecule type" value="Genomic_DNA"/>
</dbReference>
<dbReference type="HOGENOM" id="CLU_3417233_0_0_1"/>
<proteinExistence type="predicted"/>
<reference evidence="1 2" key="1">
    <citation type="submission" date="2014-02" db="EMBL/GenBank/DDBJ databases">
        <title>The genome sequence of Colletotrichum fioriniae PJ7.</title>
        <authorList>
            <person name="Baroncelli R."/>
            <person name="Thon M.R."/>
        </authorList>
    </citation>
    <scope>NUCLEOTIDE SEQUENCE [LARGE SCALE GENOMIC DNA]</scope>
    <source>
        <strain evidence="1 2">PJ7</strain>
    </source>
</reference>
<evidence type="ECO:0000313" key="1">
    <source>
        <dbReference type="EMBL" id="EXF73465.1"/>
    </source>
</evidence>
<dbReference type="KEGG" id="cfj:CFIO01_13758"/>
<gene>
    <name evidence="1" type="ORF">CFIO01_13758</name>
</gene>
<accession>A0A010Q9V7</accession>
<dbReference type="Proteomes" id="UP000020467">
    <property type="component" value="Unassembled WGS sequence"/>
</dbReference>
<evidence type="ECO:0000313" key="2">
    <source>
        <dbReference type="Proteomes" id="UP000020467"/>
    </source>
</evidence>